<comment type="caution">
    <text evidence="14">The sequence shown here is derived from an EMBL/GenBank/DDBJ whole genome shotgun (WGS) entry which is preliminary data.</text>
</comment>
<reference evidence="14" key="1">
    <citation type="journal article" date="2023" name="bioRxiv">
        <title>Scaffold-level genome assemblies of two parasitoid biocontrol wasps reveal the parthenogenesis mechanism and an associated novel virus.</title>
        <authorList>
            <person name="Inwood S."/>
            <person name="Skelly J."/>
            <person name="Guhlin J."/>
            <person name="Harrop T."/>
            <person name="Goldson S."/>
            <person name="Dearden P."/>
        </authorList>
    </citation>
    <scope>NUCLEOTIDE SEQUENCE</scope>
    <source>
        <strain evidence="14">Lincoln</strain>
        <tissue evidence="14">Whole body</tissue>
    </source>
</reference>
<comment type="subcellular location">
    <subcellularLocation>
        <location evidence="1">Cell membrane</location>
        <topology evidence="1">Single-pass type I membrane protein</topology>
    </subcellularLocation>
</comment>
<dbReference type="InterPro" id="IPR000233">
    <property type="entry name" value="Cadherin_Y-type_LIR"/>
</dbReference>
<dbReference type="InterPro" id="IPR039808">
    <property type="entry name" value="Cadherin"/>
</dbReference>
<evidence type="ECO:0000256" key="8">
    <source>
        <dbReference type="ARBA" id="ARBA00022989"/>
    </source>
</evidence>
<evidence type="ECO:0000313" key="14">
    <source>
        <dbReference type="EMBL" id="KAK0179516.1"/>
    </source>
</evidence>
<feature type="domain" description="Cadherin Y-type LIR-motif" evidence="13">
    <location>
        <begin position="45"/>
        <end position="104"/>
    </location>
</feature>
<keyword evidence="4" id="KW-0479">Metal-binding</keyword>
<dbReference type="GO" id="GO:0016477">
    <property type="term" value="P:cell migration"/>
    <property type="evidence" value="ECO:0007669"/>
    <property type="project" value="TreeGrafter"/>
</dbReference>
<evidence type="ECO:0000256" key="4">
    <source>
        <dbReference type="ARBA" id="ARBA00022723"/>
    </source>
</evidence>
<keyword evidence="9" id="KW-0472">Membrane</keyword>
<evidence type="ECO:0000256" key="3">
    <source>
        <dbReference type="ARBA" id="ARBA00022692"/>
    </source>
</evidence>
<dbReference type="GO" id="GO:0031175">
    <property type="term" value="P:neuron projection development"/>
    <property type="evidence" value="ECO:0007669"/>
    <property type="project" value="TreeGrafter"/>
</dbReference>
<evidence type="ECO:0000313" key="15">
    <source>
        <dbReference type="Proteomes" id="UP001168972"/>
    </source>
</evidence>
<dbReference type="InterPro" id="IPR027397">
    <property type="entry name" value="Catenin-bd_sf"/>
</dbReference>
<feature type="compositionally biased region" description="Low complexity" evidence="12">
    <location>
        <begin position="69"/>
        <end position="78"/>
    </location>
</feature>
<dbReference type="Gene3D" id="4.10.900.10">
    <property type="entry name" value="TCF3-CBD (Catenin binding domain)"/>
    <property type="match status" value="1"/>
</dbReference>
<keyword evidence="6" id="KW-0106">Calcium</keyword>
<dbReference type="GO" id="GO:0005509">
    <property type="term" value="F:calcium ion binding"/>
    <property type="evidence" value="ECO:0007669"/>
    <property type="project" value="InterPro"/>
</dbReference>
<dbReference type="PANTHER" id="PTHR24027">
    <property type="entry name" value="CADHERIN-23"/>
    <property type="match status" value="1"/>
</dbReference>
<evidence type="ECO:0000256" key="11">
    <source>
        <dbReference type="RuleBase" id="RU004357"/>
    </source>
</evidence>
<protein>
    <recommendedName>
        <fullName evidence="13">Cadherin Y-type LIR-motif domain-containing protein</fullName>
    </recommendedName>
</protein>
<accession>A0AA39KZM7</accession>
<evidence type="ECO:0000259" key="13">
    <source>
        <dbReference type="Pfam" id="PF01049"/>
    </source>
</evidence>
<evidence type="ECO:0000256" key="7">
    <source>
        <dbReference type="ARBA" id="ARBA00022889"/>
    </source>
</evidence>
<keyword evidence="5" id="KW-0677">Repeat</keyword>
<organism evidence="14 15">
    <name type="scientific">Microctonus hyperodae</name>
    <name type="common">Parasitoid wasp</name>
    <dbReference type="NCBI Taxonomy" id="165561"/>
    <lineage>
        <taxon>Eukaryota</taxon>
        <taxon>Metazoa</taxon>
        <taxon>Ecdysozoa</taxon>
        <taxon>Arthropoda</taxon>
        <taxon>Hexapoda</taxon>
        <taxon>Insecta</taxon>
        <taxon>Pterygota</taxon>
        <taxon>Neoptera</taxon>
        <taxon>Endopterygota</taxon>
        <taxon>Hymenoptera</taxon>
        <taxon>Apocrita</taxon>
        <taxon>Ichneumonoidea</taxon>
        <taxon>Braconidae</taxon>
        <taxon>Euphorinae</taxon>
        <taxon>Microctonus</taxon>
    </lineage>
</organism>
<dbReference type="FunFam" id="4.10.900.10:FF:000001">
    <property type="entry name" value="Cadherin 2"/>
    <property type="match status" value="1"/>
</dbReference>
<dbReference type="Pfam" id="PF01049">
    <property type="entry name" value="CADH_Y-type_LIR"/>
    <property type="match status" value="1"/>
</dbReference>
<keyword evidence="10" id="KW-0325">Glycoprotein</keyword>
<dbReference type="GO" id="GO:0007156">
    <property type="term" value="P:homophilic cell adhesion via plasma membrane adhesion molecules"/>
    <property type="evidence" value="ECO:0007669"/>
    <property type="project" value="InterPro"/>
</dbReference>
<dbReference type="PANTHER" id="PTHR24027:SF438">
    <property type="entry name" value="CADHERIN 23"/>
    <property type="match status" value="1"/>
</dbReference>
<feature type="region of interest" description="Disordered" evidence="12">
    <location>
        <begin position="10"/>
        <end position="81"/>
    </location>
</feature>
<proteinExistence type="predicted"/>
<dbReference type="GO" id="GO:0008013">
    <property type="term" value="F:beta-catenin binding"/>
    <property type="evidence" value="ECO:0007669"/>
    <property type="project" value="TreeGrafter"/>
</dbReference>
<evidence type="ECO:0000256" key="2">
    <source>
        <dbReference type="ARBA" id="ARBA00022475"/>
    </source>
</evidence>
<dbReference type="GO" id="GO:0045296">
    <property type="term" value="F:cadherin binding"/>
    <property type="evidence" value="ECO:0007669"/>
    <property type="project" value="TreeGrafter"/>
</dbReference>
<feature type="compositionally biased region" description="Basic and acidic residues" evidence="12">
    <location>
        <begin position="38"/>
        <end position="47"/>
    </location>
</feature>
<sequence>MDDLKLIHVNAYGEKSRRGRQKQGTDPLGPEPNVGMFIEDHKKRADSDPNAPPFDDLRNYAYEGGGSTAGSLSSLASGTDDEQHEYQYLGTWGPRFDKLADMYGPTVESEEE</sequence>
<evidence type="ECO:0000256" key="6">
    <source>
        <dbReference type="ARBA" id="ARBA00022837"/>
    </source>
</evidence>
<keyword evidence="8" id="KW-1133">Transmembrane helix</keyword>
<dbReference type="EMBL" id="JAQQBR010000003">
    <property type="protein sequence ID" value="KAK0179516.1"/>
    <property type="molecule type" value="Genomic_DNA"/>
</dbReference>
<keyword evidence="15" id="KW-1185">Reference proteome</keyword>
<evidence type="ECO:0000256" key="9">
    <source>
        <dbReference type="ARBA" id="ARBA00023136"/>
    </source>
</evidence>
<gene>
    <name evidence="14" type="ORF">PV327_005261</name>
</gene>
<keyword evidence="7" id="KW-0130">Cell adhesion</keyword>
<dbReference type="Proteomes" id="UP001168972">
    <property type="component" value="Unassembled WGS sequence"/>
</dbReference>
<dbReference type="GO" id="GO:0016342">
    <property type="term" value="C:catenin complex"/>
    <property type="evidence" value="ECO:0007669"/>
    <property type="project" value="TreeGrafter"/>
</dbReference>
<evidence type="ECO:0000256" key="12">
    <source>
        <dbReference type="SAM" id="MobiDB-lite"/>
    </source>
</evidence>
<name>A0AA39KZM7_MICHY</name>
<keyword evidence="3" id="KW-0812">Transmembrane</keyword>
<reference evidence="14" key="2">
    <citation type="submission" date="2023-03" db="EMBL/GenBank/DDBJ databases">
        <authorList>
            <person name="Inwood S.N."/>
            <person name="Skelly J.G."/>
            <person name="Guhlin J."/>
            <person name="Harrop T.W.R."/>
            <person name="Goldson S.G."/>
            <person name="Dearden P.K."/>
        </authorList>
    </citation>
    <scope>NUCLEOTIDE SEQUENCE</scope>
    <source>
        <strain evidence="14">Lincoln</strain>
        <tissue evidence="14">Whole body</tissue>
    </source>
</reference>
<evidence type="ECO:0000256" key="10">
    <source>
        <dbReference type="ARBA" id="ARBA00023180"/>
    </source>
</evidence>
<evidence type="ECO:0000256" key="1">
    <source>
        <dbReference type="ARBA" id="ARBA00004251"/>
    </source>
</evidence>
<evidence type="ECO:0000256" key="5">
    <source>
        <dbReference type="ARBA" id="ARBA00022737"/>
    </source>
</evidence>
<keyword evidence="2" id="KW-1003">Cell membrane</keyword>
<dbReference type="AlphaFoldDB" id="A0AA39KZM7"/>
<dbReference type="GO" id="GO:0009887">
    <property type="term" value="P:animal organ morphogenesis"/>
    <property type="evidence" value="ECO:0007669"/>
    <property type="project" value="UniProtKB-ARBA"/>
</dbReference>
<comment type="function">
    <text evidence="11">Cadherins are calcium-dependent cell adhesion proteins.</text>
</comment>